<dbReference type="Proteomes" id="UP000237347">
    <property type="component" value="Unassembled WGS sequence"/>
</dbReference>
<sequence>MPTPGLPTPGAVPTEDLHTEYPPPHQRLHTLRIGCEGRNGHGHILLIVGLDMVLYFDSILITYTSLYS</sequence>
<feature type="transmembrane region" description="Helical" evidence="2">
    <location>
        <begin position="44"/>
        <end position="66"/>
    </location>
</feature>
<evidence type="ECO:0000256" key="2">
    <source>
        <dbReference type="SAM" id="Phobius"/>
    </source>
</evidence>
<comment type="caution">
    <text evidence="3">The sequence shown here is derived from an EMBL/GenBank/DDBJ whole genome shotgun (WGS) entry which is preliminary data.</text>
</comment>
<accession>A0AAW0KZH3</accession>
<evidence type="ECO:0000313" key="3">
    <source>
        <dbReference type="EMBL" id="KAK7843703.1"/>
    </source>
</evidence>
<keyword evidence="2" id="KW-1133">Transmembrane helix</keyword>
<dbReference type="EMBL" id="PKMF04000198">
    <property type="protein sequence ID" value="KAK7843703.1"/>
    <property type="molecule type" value="Genomic_DNA"/>
</dbReference>
<protein>
    <submittedName>
        <fullName evidence="3">Uncharacterized protein</fullName>
    </submittedName>
</protein>
<gene>
    <name evidence="3" type="ORF">CFP56_012013</name>
</gene>
<evidence type="ECO:0000313" key="4">
    <source>
        <dbReference type="Proteomes" id="UP000237347"/>
    </source>
</evidence>
<organism evidence="3 4">
    <name type="scientific">Quercus suber</name>
    <name type="common">Cork oak</name>
    <dbReference type="NCBI Taxonomy" id="58331"/>
    <lineage>
        <taxon>Eukaryota</taxon>
        <taxon>Viridiplantae</taxon>
        <taxon>Streptophyta</taxon>
        <taxon>Embryophyta</taxon>
        <taxon>Tracheophyta</taxon>
        <taxon>Spermatophyta</taxon>
        <taxon>Magnoliopsida</taxon>
        <taxon>eudicotyledons</taxon>
        <taxon>Gunneridae</taxon>
        <taxon>Pentapetalae</taxon>
        <taxon>rosids</taxon>
        <taxon>fabids</taxon>
        <taxon>Fagales</taxon>
        <taxon>Fagaceae</taxon>
        <taxon>Quercus</taxon>
    </lineage>
</organism>
<feature type="region of interest" description="Disordered" evidence="1">
    <location>
        <begin position="1"/>
        <end position="23"/>
    </location>
</feature>
<proteinExistence type="predicted"/>
<evidence type="ECO:0000256" key="1">
    <source>
        <dbReference type="SAM" id="MobiDB-lite"/>
    </source>
</evidence>
<keyword evidence="4" id="KW-1185">Reference proteome</keyword>
<keyword evidence="2" id="KW-0812">Transmembrane</keyword>
<reference evidence="3 4" key="1">
    <citation type="journal article" date="2018" name="Sci. Data">
        <title>The draft genome sequence of cork oak.</title>
        <authorList>
            <person name="Ramos A.M."/>
            <person name="Usie A."/>
            <person name="Barbosa P."/>
            <person name="Barros P.M."/>
            <person name="Capote T."/>
            <person name="Chaves I."/>
            <person name="Simoes F."/>
            <person name="Abreu I."/>
            <person name="Carrasquinho I."/>
            <person name="Faro C."/>
            <person name="Guimaraes J.B."/>
            <person name="Mendonca D."/>
            <person name="Nobrega F."/>
            <person name="Rodrigues L."/>
            <person name="Saibo N.J.M."/>
            <person name="Varela M.C."/>
            <person name="Egas C."/>
            <person name="Matos J."/>
            <person name="Miguel C.M."/>
            <person name="Oliveira M.M."/>
            <person name="Ricardo C.P."/>
            <person name="Goncalves S."/>
        </authorList>
    </citation>
    <scope>NUCLEOTIDE SEQUENCE [LARGE SCALE GENOMIC DNA]</scope>
    <source>
        <strain evidence="4">cv. HL8</strain>
    </source>
</reference>
<dbReference type="AlphaFoldDB" id="A0AAW0KZH3"/>
<name>A0AAW0KZH3_QUESU</name>
<keyword evidence="2" id="KW-0472">Membrane</keyword>